<dbReference type="EMBL" id="JARQAJ010000001">
    <property type="protein sequence ID" value="MDT2758493.1"/>
    <property type="molecule type" value="Genomic_DNA"/>
</dbReference>
<comment type="caution">
    <text evidence="2">The sequence shown here is derived from an EMBL/GenBank/DDBJ whole genome shotgun (WGS) entry which is preliminary data.</text>
</comment>
<reference evidence="2" key="1">
    <citation type="submission" date="2023-03" db="EMBL/GenBank/DDBJ databases">
        <authorList>
            <person name="Shen W."/>
            <person name="Cai J."/>
        </authorList>
    </citation>
    <scope>NUCLEOTIDE SEQUENCE</scope>
    <source>
        <strain evidence="2">P66-3</strain>
    </source>
</reference>
<feature type="compositionally biased region" description="Basic residues" evidence="1">
    <location>
        <begin position="1"/>
        <end position="11"/>
    </location>
</feature>
<protein>
    <submittedName>
        <fullName evidence="2">Uncharacterized protein</fullName>
    </submittedName>
</protein>
<proteinExistence type="predicted"/>
<dbReference type="RefSeq" id="WP_142482379.1">
    <property type="nucleotide sequence ID" value="NZ_JARQAJ010000001.1"/>
</dbReference>
<keyword evidence="3" id="KW-1185">Reference proteome</keyword>
<evidence type="ECO:0000313" key="3">
    <source>
        <dbReference type="Proteomes" id="UP001181046"/>
    </source>
</evidence>
<evidence type="ECO:0000313" key="2">
    <source>
        <dbReference type="EMBL" id="MDT2758493.1"/>
    </source>
</evidence>
<dbReference type="Proteomes" id="UP001181046">
    <property type="component" value="Unassembled WGS sequence"/>
</dbReference>
<organism evidence="2 3">
    <name type="scientific">Enterococcus xiangfangensis</name>
    <dbReference type="NCBI Taxonomy" id="1296537"/>
    <lineage>
        <taxon>Bacteria</taxon>
        <taxon>Bacillati</taxon>
        <taxon>Bacillota</taxon>
        <taxon>Bacilli</taxon>
        <taxon>Lactobacillales</taxon>
        <taxon>Enterococcaceae</taxon>
        <taxon>Enterococcus</taxon>
    </lineage>
</organism>
<feature type="region of interest" description="Disordered" evidence="1">
    <location>
        <begin position="1"/>
        <end position="27"/>
    </location>
</feature>
<sequence>MTAKEKHKPKRGAPYGNKNALGNKGGAPFGNLNAEKHGFNTNLLYRLRLQYFIDQSDIETFNRSRLREVAKQLK</sequence>
<evidence type="ECO:0000256" key="1">
    <source>
        <dbReference type="SAM" id="MobiDB-lite"/>
    </source>
</evidence>
<accession>A0ABU3F746</accession>
<gene>
    <name evidence="2" type="ORF">P7H27_01695</name>
</gene>
<name>A0ABU3F746_9ENTE</name>